<dbReference type="EMBL" id="WNYA01014897">
    <property type="protein sequence ID" value="KAG8539388.1"/>
    <property type="molecule type" value="Genomic_DNA"/>
</dbReference>
<dbReference type="InterPro" id="IPR004937">
    <property type="entry name" value="Urea_transporter"/>
</dbReference>
<evidence type="ECO:0000256" key="5">
    <source>
        <dbReference type="ARBA" id="ARBA00022989"/>
    </source>
</evidence>
<comment type="catalytic activity">
    <reaction evidence="7">
        <text>urea(in) = urea(out)</text>
        <dbReference type="Rhea" id="RHEA:32799"/>
        <dbReference type="ChEBI" id="CHEBI:16199"/>
    </reaction>
</comment>
<evidence type="ECO:0000256" key="4">
    <source>
        <dbReference type="ARBA" id="ARBA00022692"/>
    </source>
</evidence>
<dbReference type="PANTHER" id="PTHR10464:SF4">
    <property type="entry name" value="UREA TRANSPORTER"/>
    <property type="match status" value="1"/>
</dbReference>
<dbReference type="GO" id="GO:0015204">
    <property type="term" value="F:urea transmembrane transporter activity"/>
    <property type="evidence" value="ECO:0007669"/>
    <property type="project" value="InterPro"/>
</dbReference>
<comment type="subcellular location">
    <subcellularLocation>
        <location evidence="1">Cell membrane</location>
        <topology evidence="1">Multi-pass membrane protein</topology>
    </subcellularLocation>
</comment>
<feature type="transmembrane region" description="Helical" evidence="8">
    <location>
        <begin position="23"/>
        <end position="48"/>
    </location>
</feature>
<organism evidence="9 10">
    <name type="scientific">Engystomops pustulosus</name>
    <name type="common">Tungara frog</name>
    <name type="synonym">Physalaemus pustulosus</name>
    <dbReference type="NCBI Taxonomy" id="76066"/>
    <lineage>
        <taxon>Eukaryota</taxon>
        <taxon>Metazoa</taxon>
        <taxon>Chordata</taxon>
        <taxon>Craniata</taxon>
        <taxon>Vertebrata</taxon>
        <taxon>Euteleostomi</taxon>
        <taxon>Amphibia</taxon>
        <taxon>Batrachia</taxon>
        <taxon>Anura</taxon>
        <taxon>Neobatrachia</taxon>
        <taxon>Hyloidea</taxon>
        <taxon>Leptodactylidae</taxon>
        <taxon>Leiuperinae</taxon>
        <taxon>Engystomops</taxon>
    </lineage>
</organism>
<comment type="similarity">
    <text evidence="2">Belongs to the urea transporter family.</text>
</comment>
<keyword evidence="10" id="KW-1185">Reference proteome</keyword>
<proteinExistence type="inferred from homology"/>
<name>A0AAV6YTG1_ENGPU</name>
<feature type="transmembrane region" description="Helical" evidence="8">
    <location>
        <begin position="118"/>
        <end position="139"/>
    </location>
</feature>
<evidence type="ECO:0000313" key="9">
    <source>
        <dbReference type="EMBL" id="KAG8539388.1"/>
    </source>
</evidence>
<keyword evidence="5 8" id="KW-1133">Transmembrane helix</keyword>
<evidence type="ECO:0000256" key="1">
    <source>
        <dbReference type="ARBA" id="ARBA00004651"/>
    </source>
</evidence>
<dbReference type="AlphaFoldDB" id="A0AAV6YTG1"/>
<dbReference type="Pfam" id="PF03253">
    <property type="entry name" value="UT"/>
    <property type="match status" value="1"/>
</dbReference>
<evidence type="ECO:0000256" key="2">
    <source>
        <dbReference type="ARBA" id="ARBA00005914"/>
    </source>
</evidence>
<evidence type="ECO:0000256" key="6">
    <source>
        <dbReference type="ARBA" id="ARBA00023136"/>
    </source>
</evidence>
<dbReference type="PANTHER" id="PTHR10464">
    <property type="entry name" value="UREA TRANSPORTER"/>
    <property type="match status" value="1"/>
</dbReference>
<feature type="transmembrane region" description="Helical" evidence="8">
    <location>
        <begin position="60"/>
        <end position="83"/>
    </location>
</feature>
<gene>
    <name evidence="9" type="ORF">GDO81_020991</name>
</gene>
<evidence type="ECO:0008006" key="11">
    <source>
        <dbReference type="Google" id="ProtNLM"/>
    </source>
</evidence>
<reference evidence="9" key="1">
    <citation type="thesis" date="2020" institute="ProQuest LLC" country="789 East Eisenhower Parkway, Ann Arbor, MI, USA">
        <title>Comparative Genomics and Chromosome Evolution.</title>
        <authorList>
            <person name="Mudd A.B."/>
        </authorList>
    </citation>
    <scope>NUCLEOTIDE SEQUENCE</scope>
    <source>
        <strain evidence="9">237g6f4</strain>
        <tissue evidence="9">Blood</tissue>
    </source>
</reference>
<evidence type="ECO:0000313" key="10">
    <source>
        <dbReference type="Proteomes" id="UP000824782"/>
    </source>
</evidence>
<dbReference type="Gene3D" id="1.10.3430.10">
    <property type="entry name" value="Ammonium transporter AmtB like domains"/>
    <property type="match status" value="1"/>
</dbReference>
<comment type="caution">
    <text evidence="9">The sequence shown here is derived from an EMBL/GenBank/DDBJ whole genome shotgun (WGS) entry which is preliminary data.</text>
</comment>
<evidence type="ECO:0000256" key="7">
    <source>
        <dbReference type="ARBA" id="ARBA00033993"/>
    </source>
</evidence>
<feature type="transmembrane region" description="Helical" evidence="8">
    <location>
        <begin position="89"/>
        <end position="106"/>
    </location>
</feature>
<dbReference type="GO" id="GO:0005886">
    <property type="term" value="C:plasma membrane"/>
    <property type="evidence" value="ECO:0007669"/>
    <property type="project" value="UniProtKB-SubCell"/>
</dbReference>
<feature type="non-terminal residue" evidence="9">
    <location>
        <position position="1"/>
    </location>
</feature>
<dbReference type="InterPro" id="IPR029020">
    <property type="entry name" value="Ammonium/urea_transptr"/>
</dbReference>
<evidence type="ECO:0000256" key="8">
    <source>
        <dbReference type="SAM" id="Phobius"/>
    </source>
</evidence>
<keyword evidence="6 8" id="KW-0472">Membrane</keyword>
<evidence type="ECO:0000256" key="3">
    <source>
        <dbReference type="ARBA" id="ARBA00022475"/>
    </source>
</evidence>
<sequence length="169" mass="18284">LLKAIPVGIGQVYGCDNPWTGGIFLVALFVSSPIICMHGAIGSTLGMLAGLSLATPFEKIYFGLWGYNSVLACIAIGGMFYALTWQTHLLALACALFCAYLGAALANMMSVVGLPSCTWPFCLSALTFLLITTNNPGIYKLPLSKVTYPEANRIYFQNLKKDRKEKCNI</sequence>
<protein>
    <recommendedName>
        <fullName evidence="11">Urea transporter</fullName>
    </recommendedName>
</protein>
<keyword evidence="4 8" id="KW-0812">Transmembrane</keyword>
<dbReference type="Proteomes" id="UP000824782">
    <property type="component" value="Unassembled WGS sequence"/>
</dbReference>
<keyword evidence="3" id="KW-1003">Cell membrane</keyword>
<accession>A0AAV6YTG1</accession>